<evidence type="ECO:0000313" key="2">
    <source>
        <dbReference type="Proteomes" id="UP000550707"/>
    </source>
</evidence>
<comment type="caution">
    <text evidence="1">The sequence shown here is derived from an EMBL/GenBank/DDBJ whole genome shotgun (WGS) entry which is preliminary data.</text>
</comment>
<sequence>MYGVARLKLLRNPWKKKKQQKKNLMMKLQ</sequence>
<protein>
    <submittedName>
        <fullName evidence="1">Heat shock protein 90 beta family member 1</fullName>
    </submittedName>
</protein>
<name>A0A7J8FZG5_MOLMO</name>
<keyword evidence="1" id="KW-0346">Stress response</keyword>
<accession>A0A7J8FZG5</accession>
<gene>
    <name evidence="1" type="ORF">HJG59_006507</name>
</gene>
<keyword evidence="2" id="KW-1185">Reference proteome</keyword>
<evidence type="ECO:0000313" key="1">
    <source>
        <dbReference type="EMBL" id="KAF6452532.1"/>
    </source>
</evidence>
<dbReference type="Proteomes" id="UP000550707">
    <property type="component" value="Unassembled WGS sequence"/>
</dbReference>
<proteinExistence type="predicted"/>
<dbReference type="AlphaFoldDB" id="A0A7J8FZG5"/>
<dbReference type="EMBL" id="JACASF010000010">
    <property type="protein sequence ID" value="KAF6452532.1"/>
    <property type="molecule type" value="Genomic_DNA"/>
</dbReference>
<organism evidence="1 2">
    <name type="scientific">Molossus molossus</name>
    <name type="common">Pallas' mastiff bat</name>
    <name type="synonym">Vespertilio molossus</name>
    <dbReference type="NCBI Taxonomy" id="27622"/>
    <lineage>
        <taxon>Eukaryota</taxon>
        <taxon>Metazoa</taxon>
        <taxon>Chordata</taxon>
        <taxon>Craniata</taxon>
        <taxon>Vertebrata</taxon>
        <taxon>Euteleostomi</taxon>
        <taxon>Mammalia</taxon>
        <taxon>Eutheria</taxon>
        <taxon>Laurasiatheria</taxon>
        <taxon>Chiroptera</taxon>
        <taxon>Yangochiroptera</taxon>
        <taxon>Molossidae</taxon>
        <taxon>Molossus</taxon>
    </lineage>
</organism>
<reference evidence="1 2" key="1">
    <citation type="journal article" date="2020" name="Nature">
        <title>Six reference-quality genomes reveal evolution of bat adaptations.</title>
        <authorList>
            <person name="Jebb D."/>
            <person name="Huang Z."/>
            <person name="Pippel M."/>
            <person name="Hughes G.M."/>
            <person name="Lavrichenko K."/>
            <person name="Devanna P."/>
            <person name="Winkler S."/>
            <person name="Jermiin L.S."/>
            <person name="Skirmuntt E.C."/>
            <person name="Katzourakis A."/>
            <person name="Burkitt-Gray L."/>
            <person name="Ray D.A."/>
            <person name="Sullivan K.A.M."/>
            <person name="Roscito J.G."/>
            <person name="Kirilenko B.M."/>
            <person name="Davalos L.M."/>
            <person name="Corthals A.P."/>
            <person name="Power M.L."/>
            <person name="Jones G."/>
            <person name="Ransome R.D."/>
            <person name="Dechmann D.K.N."/>
            <person name="Locatelli A.G."/>
            <person name="Puechmaille S.J."/>
            <person name="Fedrigo O."/>
            <person name="Jarvis E.D."/>
            <person name="Hiller M."/>
            <person name="Vernes S.C."/>
            <person name="Myers E.W."/>
            <person name="Teeling E.C."/>
        </authorList>
    </citation>
    <scope>NUCLEOTIDE SEQUENCE [LARGE SCALE GENOMIC DNA]</scope>
    <source>
        <strain evidence="1">MMolMol1</strain>
        <tissue evidence="1">Muscle</tissue>
    </source>
</reference>